<evidence type="ECO:0000259" key="1">
    <source>
        <dbReference type="Pfam" id="PF14606"/>
    </source>
</evidence>
<dbReference type="STRING" id="690879.TSACC_21477"/>
<dbReference type="InterPro" id="IPR032740">
    <property type="entry name" value="GxDLY"/>
</dbReference>
<gene>
    <name evidence="3" type="ORF">TSACC_21477</name>
</gene>
<name>A0A146G6R0_TERSA</name>
<organism evidence="3 4">
    <name type="scientific">Terrimicrobium sacchariphilum</name>
    <dbReference type="NCBI Taxonomy" id="690879"/>
    <lineage>
        <taxon>Bacteria</taxon>
        <taxon>Pseudomonadati</taxon>
        <taxon>Verrucomicrobiota</taxon>
        <taxon>Terrimicrobiia</taxon>
        <taxon>Terrimicrobiales</taxon>
        <taxon>Terrimicrobiaceae</taxon>
        <taxon>Terrimicrobium</taxon>
    </lineage>
</organism>
<dbReference type="Pfam" id="PF14606">
    <property type="entry name" value="Lipase_GDSL_3"/>
    <property type="match status" value="1"/>
</dbReference>
<dbReference type="EMBL" id="BDCO01000002">
    <property type="protein sequence ID" value="GAT33072.1"/>
    <property type="molecule type" value="Genomic_DNA"/>
</dbReference>
<evidence type="ECO:0000313" key="3">
    <source>
        <dbReference type="EMBL" id="GAT33072.1"/>
    </source>
</evidence>
<feature type="domain" description="SGNH hydrolase-type esterase N-terminal" evidence="2">
    <location>
        <begin position="1"/>
        <end position="145"/>
    </location>
</feature>
<proteinExistence type="predicted"/>
<dbReference type="RefSeq" id="WP_084400313.1">
    <property type="nucleotide sequence ID" value="NZ_BDCO01000002.1"/>
</dbReference>
<dbReference type="OrthoDB" id="5624617at2"/>
<dbReference type="InterPro" id="IPR036514">
    <property type="entry name" value="SGNH_hydro_sf"/>
</dbReference>
<dbReference type="InParanoid" id="A0A146G6R0"/>
<dbReference type="InterPro" id="IPR051532">
    <property type="entry name" value="Ester_Hydrolysis_Enzymes"/>
</dbReference>
<sequence>MNWHNIREWGIEGKGWTDTERYYDRLPARARASVPEAVWDLSHSATGMATLFESDAAEIWGRWAMESEEYNEPNFPAAGFSGLDLYTWTKKGWRWVGAGHEVKGAKHEQAIAREMTPKRRKYLLYLPLRNPVESVEIGVPDGASFTPITRKQKPVVFYGTSIVHGAYASRPGTIHTAVLGRWLNRPTLNLGFSGNARMEPALAELLAELEAKVYVLDCVPNMSADHVRERVIPFVQHLRKARPKTPIVLVGERPYTNSWIRHALLRDEKERAREYLRAFKKLQAAGIKDLHYIDGTNLFGDDNEAAPDGSHPTDLGYRRMAEVMYPVLKKIA</sequence>
<dbReference type="GO" id="GO:0016788">
    <property type="term" value="F:hydrolase activity, acting on ester bonds"/>
    <property type="evidence" value="ECO:0007669"/>
    <property type="project" value="UniProtKB-ARBA"/>
</dbReference>
<accession>A0A146G6R0</accession>
<dbReference type="Gene3D" id="2.60.120.260">
    <property type="entry name" value="Galactose-binding domain-like"/>
    <property type="match status" value="1"/>
</dbReference>
<dbReference type="PANTHER" id="PTHR30383:SF29">
    <property type="entry name" value="SGNH HYDROLASE-TYPE ESTERASE DOMAIN-CONTAINING PROTEIN"/>
    <property type="match status" value="1"/>
</dbReference>
<feature type="domain" description="SGNH hydrolase-type esterase" evidence="1">
    <location>
        <begin position="152"/>
        <end position="329"/>
    </location>
</feature>
<dbReference type="AlphaFoldDB" id="A0A146G6R0"/>
<dbReference type="Gene3D" id="3.40.50.1110">
    <property type="entry name" value="SGNH hydrolase"/>
    <property type="match status" value="1"/>
</dbReference>
<dbReference type="Pfam" id="PF14607">
    <property type="entry name" value="GxDLY"/>
    <property type="match status" value="1"/>
</dbReference>
<protein>
    <submittedName>
        <fullName evidence="3">LysophospholiPASe L1</fullName>
    </submittedName>
</protein>
<evidence type="ECO:0000259" key="2">
    <source>
        <dbReference type="Pfam" id="PF14607"/>
    </source>
</evidence>
<comment type="caution">
    <text evidence="3">The sequence shown here is derived from an EMBL/GenBank/DDBJ whole genome shotgun (WGS) entry which is preliminary data.</text>
</comment>
<dbReference type="Proteomes" id="UP000076023">
    <property type="component" value="Unassembled WGS sequence"/>
</dbReference>
<dbReference type="SUPFAM" id="SSF52266">
    <property type="entry name" value="SGNH hydrolase"/>
    <property type="match status" value="1"/>
</dbReference>
<dbReference type="InterPro" id="IPR013830">
    <property type="entry name" value="SGNH_hydro"/>
</dbReference>
<reference evidence="4" key="1">
    <citation type="journal article" date="2017" name="Genome Announc.">
        <title>Draft Genome Sequence of Terrimicrobium sacchariphilum NM-5T, a Facultative Anaerobic Soil Bacterium of the Class Spartobacteria.</title>
        <authorList>
            <person name="Qiu Y.L."/>
            <person name="Tourlousse D.M."/>
            <person name="Matsuura N."/>
            <person name="Ohashi A."/>
            <person name="Sekiguchi Y."/>
        </authorList>
    </citation>
    <scope>NUCLEOTIDE SEQUENCE [LARGE SCALE GENOMIC DNA]</scope>
    <source>
        <strain evidence="4">NM-5</strain>
    </source>
</reference>
<evidence type="ECO:0000313" key="4">
    <source>
        <dbReference type="Proteomes" id="UP000076023"/>
    </source>
</evidence>
<dbReference type="PANTHER" id="PTHR30383">
    <property type="entry name" value="THIOESTERASE 1/PROTEASE 1/LYSOPHOSPHOLIPASE L1"/>
    <property type="match status" value="1"/>
</dbReference>
<keyword evidence="4" id="KW-1185">Reference proteome</keyword>